<keyword evidence="1" id="KW-0067">ATP-binding</keyword>
<accession>A0A171DNX8</accession>
<keyword evidence="2" id="KW-1185">Reference proteome</keyword>
<keyword evidence="1" id="KW-0547">Nucleotide-binding</keyword>
<reference evidence="1 2" key="1">
    <citation type="journal article" date="2016" name="Genome Announc.">
        <title>Draft Genome Sequence of Planomonospora sphaerica JCM9374, a Rare Actinomycete.</title>
        <authorList>
            <person name="Dohra H."/>
            <person name="Suzuki T."/>
            <person name="Inoue Y."/>
            <person name="Kodani S."/>
        </authorList>
    </citation>
    <scope>NUCLEOTIDE SEQUENCE [LARGE SCALE GENOMIC DNA]</scope>
    <source>
        <strain evidence="1 2">JCM 9374</strain>
    </source>
</reference>
<dbReference type="AlphaFoldDB" id="A0A171DNX8"/>
<protein>
    <submittedName>
        <fullName evidence="1">ATP-binding protein</fullName>
    </submittedName>
</protein>
<proteinExistence type="predicted"/>
<dbReference type="GO" id="GO:0005524">
    <property type="term" value="F:ATP binding"/>
    <property type="evidence" value="ECO:0007669"/>
    <property type="project" value="UniProtKB-KW"/>
</dbReference>
<evidence type="ECO:0000313" key="1">
    <source>
        <dbReference type="EMBL" id="GAT70762.1"/>
    </source>
</evidence>
<comment type="caution">
    <text evidence="1">The sequence shown here is derived from an EMBL/GenBank/DDBJ whole genome shotgun (WGS) entry which is preliminary data.</text>
</comment>
<gene>
    <name evidence="1" type="ORF">PS9374_06449</name>
</gene>
<reference evidence="2" key="2">
    <citation type="submission" date="2016-04" db="EMBL/GenBank/DDBJ databases">
        <title>Planomonospora sphaerica JCM9374 whole genome shotgun sequence.</title>
        <authorList>
            <person name="Suzuki T."/>
            <person name="Dohra H."/>
            <person name="Kodani S."/>
        </authorList>
    </citation>
    <scope>NUCLEOTIDE SEQUENCE [LARGE SCALE GENOMIC DNA]</scope>
    <source>
        <strain evidence="2">JCM 9374</strain>
    </source>
</reference>
<evidence type="ECO:0000313" key="2">
    <source>
        <dbReference type="Proteomes" id="UP000077701"/>
    </source>
</evidence>
<name>A0A171DNX8_9ACTN</name>
<dbReference type="Proteomes" id="UP000077701">
    <property type="component" value="Unassembled WGS sequence"/>
</dbReference>
<dbReference type="EMBL" id="BDCX01000019">
    <property type="protein sequence ID" value="GAT70762.1"/>
    <property type="molecule type" value="Genomic_DNA"/>
</dbReference>
<sequence>MLAPNGRILGKMKSSHAATRRILPGSPFNRTIVPPPPIEQYALNDRVSHDKYGLGVVIGVEDELAVLVDFGPEQRRITTPFAKMTRL</sequence>
<organism evidence="1 2">
    <name type="scientific">Planomonospora sphaerica</name>
    <dbReference type="NCBI Taxonomy" id="161355"/>
    <lineage>
        <taxon>Bacteria</taxon>
        <taxon>Bacillati</taxon>
        <taxon>Actinomycetota</taxon>
        <taxon>Actinomycetes</taxon>
        <taxon>Streptosporangiales</taxon>
        <taxon>Streptosporangiaceae</taxon>
        <taxon>Planomonospora</taxon>
    </lineage>
</organism>